<evidence type="ECO:0000313" key="2">
    <source>
        <dbReference type="Proteomes" id="UP001732700"/>
    </source>
</evidence>
<organism evidence="1 2">
    <name type="scientific">Avena sativa</name>
    <name type="common">Oat</name>
    <dbReference type="NCBI Taxonomy" id="4498"/>
    <lineage>
        <taxon>Eukaryota</taxon>
        <taxon>Viridiplantae</taxon>
        <taxon>Streptophyta</taxon>
        <taxon>Embryophyta</taxon>
        <taxon>Tracheophyta</taxon>
        <taxon>Spermatophyta</taxon>
        <taxon>Magnoliopsida</taxon>
        <taxon>Liliopsida</taxon>
        <taxon>Poales</taxon>
        <taxon>Poaceae</taxon>
        <taxon>BOP clade</taxon>
        <taxon>Pooideae</taxon>
        <taxon>Poodae</taxon>
        <taxon>Poeae</taxon>
        <taxon>Poeae Chloroplast Group 1 (Aveneae type)</taxon>
        <taxon>Aveninae</taxon>
        <taxon>Avena</taxon>
    </lineage>
</organism>
<proteinExistence type="predicted"/>
<dbReference type="EnsemblPlants" id="AVESA.00010b.r2.2CG0269540.1">
    <property type="protein sequence ID" value="AVESA.00010b.r2.2CG0269540.1.CDS"/>
    <property type="gene ID" value="AVESA.00010b.r2.2CG0269540"/>
</dbReference>
<protein>
    <submittedName>
        <fullName evidence="1">Uncharacterized protein</fullName>
    </submittedName>
</protein>
<reference evidence="1" key="2">
    <citation type="submission" date="2025-09" db="UniProtKB">
        <authorList>
            <consortium name="EnsemblPlants"/>
        </authorList>
    </citation>
    <scope>IDENTIFICATION</scope>
</reference>
<accession>A0ACD5ULZ4</accession>
<name>A0ACD5ULZ4_AVESA</name>
<keyword evidence="2" id="KW-1185">Reference proteome</keyword>
<sequence length="232" mass="26436">MRMRTRSQSRCLEGAGRLPAPGMQFEGMMTRARRRRLGLPEPLARSGQSGRPRKPPRRRLSDPPRHPCCREWSNWADLTTVLAEDIAGRLLSVDVADYIRFRAVCKPWRDLTDDPRAGDGLDSRFRARRWFPQRRRKATPWHRRFRNNVTGVRMGFDDLQLFSTTHLLSVVDGLIVLCDKATHAVRLLNALTGAVAEYPDITDVRPHAGAEPSSRLAMDRFKARFPGGPESI</sequence>
<evidence type="ECO:0000313" key="1">
    <source>
        <dbReference type="EnsemblPlants" id="AVESA.00010b.r2.2CG0269540.1.CDS"/>
    </source>
</evidence>
<dbReference type="Proteomes" id="UP001732700">
    <property type="component" value="Chromosome 2C"/>
</dbReference>
<reference evidence="1" key="1">
    <citation type="submission" date="2021-05" db="EMBL/GenBank/DDBJ databases">
        <authorList>
            <person name="Scholz U."/>
            <person name="Mascher M."/>
            <person name="Fiebig A."/>
        </authorList>
    </citation>
    <scope>NUCLEOTIDE SEQUENCE [LARGE SCALE GENOMIC DNA]</scope>
</reference>